<protein>
    <recommendedName>
        <fullName evidence="1">Tyrosine-protein kinase ephrin type A/B receptor-like domain-containing protein</fullName>
    </recommendedName>
</protein>
<evidence type="ECO:0000313" key="2">
    <source>
        <dbReference type="EMBL" id="GMS98082.1"/>
    </source>
</evidence>
<dbReference type="InterPro" id="IPR011641">
    <property type="entry name" value="Tyr-kin_ephrin_A/B_rcpt-like"/>
</dbReference>
<evidence type="ECO:0000313" key="3">
    <source>
        <dbReference type="Proteomes" id="UP001432027"/>
    </source>
</evidence>
<dbReference type="AlphaFoldDB" id="A0AAV5TUF3"/>
<dbReference type="Gene3D" id="2.10.50.10">
    <property type="entry name" value="Tumor Necrosis Factor Receptor, subunit A, domain 2"/>
    <property type="match status" value="1"/>
</dbReference>
<keyword evidence="3" id="KW-1185">Reference proteome</keyword>
<evidence type="ECO:0000259" key="1">
    <source>
        <dbReference type="Pfam" id="PF07699"/>
    </source>
</evidence>
<feature type="domain" description="Tyrosine-protein kinase ephrin type A/B receptor-like" evidence="1">
    <location>
        <begin position="3"/>
        <end position="38"/>
    </location>
</feature>
<comment type="caution">
    <text evidence="2">The sequence shown here is derived from an EMBL/GenBank/DDBJ whole genome shotgun (WGS) entry which is preliminary data.</text>
</comment>
<proteinExistence type="predicted"/>
<name>A0AAV5TUF3_9BILA</name>
<feature type="non-terminal residue" evidence="2">
    <location>
        <position position="82"/>
    </location>
</feature>
<dbReference type="Proteomes" id="UP001432027">
    <property type="component" value="Unassembled WGS sequence"/>
</dbReference>
<organism evidence="2 3">
    <name type="scientific">Pristionchus entomophagus</name>
    <dbReference type="NCBI Taxonomy" id="358040"/>
    <lineage>
        <taxon>Eukaryota</taxon>
        <taxon>Metazoa</taxon>
        <taxon>Ecdysozoa</taxon>
        <taxon>Nematoda</taxon>
        <taxon>Chromadorea</taxon>
        <taxon>Rhabditida</taxon>
        <taxon>Rhabditina</taxon>
        <taxon>Diplogasteromorpha</taxon>
        <taxon>Diplogasteroidea</taxon>
        <taxon>Neodiplogasteridae</taxon>
        <taxon>Pristionchus</taxon>
    </lineage>
</organism>
<dbReference type="Pfam" id="PF07699">
    <property type="entry name" value="Ephrin_rec_like"/>
    <property type="match status" value="1"/>
</dbReference>
<reference evidence="2" key="1">
    <citation type="submission" date="2023-10" db="EMBL/GenBank/DDBJ databases">
        <title>Genome assembly of Pristionchus species.</title>
        <authorList>
            <person name="Yoshida K."/>
            <person name="Sommer R.J."/>
        </authorList>
    </citation>
    <scope>NUCLEOTIDE SEQUENCE</scope>
    <source>
        <strain evidence="2">RS0144</strain>
    </source>
</reference>
<gene>
    <name evidence="2" type="ORF">PENTCL1PPCAC_20257</name>
</gene>
<accession>A0AAV5TUF3</accession>
<sequence>MKPCPIGEYSTEFSVDGCQKCPDNFTTLYEAVNREEDCYLNCPPGSFATFGDNSTCTPCRIGTYEDEWGVLDQCNTCKRLST</sequence>
<dbReference type="SUPFAM" id="SSF57586">
    <property type="entry name" value="TNF receptor-like"/>
    <property type="match status" value="1"/>
</dbReference>
<dbReference type="EMBL" id="BTSX01000005">
    <property type="protein sequence ID" value="GMS98082.1"/>
    <property type="molecule type" value="Genomic_DNA"/>
</dbReference>